<dbReference type="Pfam" id="PF01291">
    <property type="entry name" value="LIF_OSM"/>
    <property type="match status" value="1"/>
</dbReference>
<organism evidence="6 7">
    <name type="scientific">Phrynocephalus forsythii</name>
    <dbReference type="NCBI Taxonomy" id="171643"/>
    <lineage>
        <taxon>Eukaryota</taxon>
        <taxon>Metazoa</taxon>
        <taxon>Chordata</taxon>
        <taxon>Craniata</taxon>
        <taxon>Vertebrata</taxon>
        <taxon>Euteleostomi</taxon>
        <taxon>Lepidosauria</taxon>
        <taxon>Squamata</taxon>
        <taxon>Bifurcata</taxon>
        <taxon>Unidentata</taxon>
        <taxon>Episquamata</taxon>
        <taxon>Toxicofera</taxon>
        <taxon>Iguania</taxon>
        <taxon>Acrodonta</taxon>
        <taxon>Agamidae</taxon>
        <taxon>Agaminae</taxon>
        <taxon>Phrynocephalus</taxon>
    </lineage>
</organism>
<keyword evidence="3" id="KW-0202">Cytokine</keyword>
<evidence type="ECO:0000256" key="2">
    <source>
        <dbReference type="ARBA" id="ARBA00016836"/>
    </source>
</evidence>
<dbReference type="SUPFAM" id="SSF47266">
    <property type="entry name" value="4-helical cytokines"/>
    <property type="match status" value="1"/>
</dbReference>
<dbReference type="PANTHER" id="PTHR10633">
    <property type="entry name" value="LEUKEMIA INHIBITORY FACTOR"/>
    <property type="match status" value="1"/>
</dbReference>
<sequence>MCHNVRPCKRDIFGQIQCLVAQMNMTAQTLFSTYVDRQGVPFVNHPDKFCKADRTFPAFDRTDREKELLSLYKILVFFNASLGNITRDQENLSVDDKEKEELLRRLRNTTNMSRGLLANLTCLLCHRYKVHHVHVTYGNSSSSDTFQRKQYGCQVLRRYTELISDVAYAIGKCSRSS</sequence>
<comment type="caution">
    <text evidence="6">The sequence shown here is derived from an EMBL/GenBank/DDBJ whole genome shotgun (WGS) entry which is preliminary data.</text>
</comment>
<dbReference type="InterPro" id="IPR009079">
    <property type="entry name" value="4_helix_cytokine-like_core"/>
</dbReference>
<keyword evidence="4" id="KW-0964">Secreted</keyword>
<keyword evidence="7" id="KW-1185">Reference proteome</keyword>
<accession>A0A9Q0XBV1</accession>
<evidence type="ECO:0000313" key="6">
    <source>
        <dbReference type="EMBL" id="KAJ7309520.1"/>
    </source>
</evidence>
<dbReference type="PANTHER" id="PTHR10633:SF0">
    <property type="entry name" value="LEUKEMIA INHIBITORY FACTOR"/>
    <property type="match status" value="1"/>
</dbReference>
<dbReference type="GO" id="GO:0005125">
    <property type="term" value="F:cytokine activity"/>
    <property type="evidence" value="ECO:0007669"/>
    <property type="project" value="UniProtKB-KW"/>
</dbReference>
<protein>
    <recommendedName>
        <fullName evidence="2">Leukemia inhibitory factor</fullName>
    </recommendedName>
</protein>
<dbReference type="AlphaFoldDB" id="A0A9Q0XBV1"/>
<dbReference type="InterPro" id="IPR003624">
    <property type="entry name" value="Leukemia_IF"/>
</dbReference>
<dbReference type="Proteomes" id="UP001142489">
    <property type="component" value="Unassembled WGS sequence"/>
</dbReference>
<dbReference type="OrthoDB" id="9902088at2759"/>
<comment type="function">
    <text evidence="5">LIF has the capacity to induce terminal differentiation in leukemic cells. Its activities include the induction of hematopoietic differentiation in normal and myeloid leukemia cells, the induction of neuronal cell differentiation, and the stimulation of acute-phase protein synthesis in hepatocytes.</text>
</comment>
<dbReference type="InterPro" id="IPR001581">
    <property type="entry name" value="Leukemia_IF/oncostatin"/>
</dbReference>
<dbReference type="GO" id="GO:0008083">
    <property type="term" value="F:growth factor activity"/>
    <property type="evidence" value="ECO:0007669"/>
    <property type="project" value="TreeGrafter"/>
</dbReference>
<evidence type="ECO:0000256" key="4">
    <source>
        <dbReference type="ARBA" id="ARBA00022525"/>
    </source>
</evidence>
<dbReference type="EMBL" id="JAPFRF010000016">
    <property type="protein sequence ID" value="KAJ7309520.1"/>
    <property type="molecule type" value="Genomic_DNA"/>
</dbReference>
<proteinExistence type="predicted"/>
<dbReference type="GO" id="GO:0006955">
    <property type="term" value="P:immune response"/>
    <property type="evidence" value="ECO:0007669"/>
    <property type="project" value="InterPro"/>
</dbReference>
<dbReference type="SMART" id="SM00080">
    <property type="entry name" value="LIF_OSM"/>
    <property type="match status" value="1"/>
</dbReference>
<name>A0A9Q0XBV1_9SAUR</name>
<gene>
    <name evidence="6" type="ORF">JRQ81_007566</name>
</gene>
<comment type="subcellular location">
    <subcellularLocation>
        <location evidence="1">Secreted</location>
    </subcellularLocation>
</comment>
<dbReference type="GO" id="GO:0005615">
    <property type="term" value="C:extracellular space"/>
    <property type="evidence" value="ECO:0007669"/>
    <property type="project" value="UniProtKB-KW"/>
</dbReference>
<dbReference type="GO" id="GO:0045595">
    <property type="term" value="P:regulation of cell differentiation"/>
    <property type="evidence" value="ECO:0007669"/>
    <property type="project" value="TreeGrafter"/>
</dbReference>
<dbReference type="Gene3D" id="1.20.1250.10">
    <property type="match status" value="1"/>
</dbReference>
<dbReference type="GO" id="GO:0048861">
    <property type="term" value="P:leukemia inhibitory factor signaling pathway"/>
    <property type="evidence" value="ECO:0007669"/>
    <property type="project" value="TreeGrafter"/>
</dbReference>
<evidence type="ECO:0000256" key="1">
    <source>
        <dbReference type="ARBA" id="ARBA00004613"/>
    </source>
</evidence>
<dbReference type="PRINTS" id="PR01883">
    <property type="entry name" value="LEUKAEMIAIF"/>
</dbReference>
<reference evidence="6" key="1">
    <citation type="journal article" date="2023" name="DNA Res.">
        <title>Chromosome-level genome assembly of Phrynocephalus forsythii using third-generation DNA sequencing and Hi-C analysis.</title>
        <authorList>
            <person name="Qi Y."/>
            <person name="Zhao W."/>
            <person name="Zhao Y."/>
            <person name="Niu C."/>
            <person name="Cao S."/>
            <person name="Zhang Y."/>
        </authorList>
    </citation>
    <scope>NUCLEOTIDE SEQUENCE</scope>
    <source>
        <tissue evidence="6">Muscle</tissue>
    </source>
</reference>
<evidence type="ECO:0000256" key="5">
    <source>
        <dbReference type="ARBA" id="ARBA00024822"/>
    </source>
</evidence>
<dbReference type="GO" id="GO:0005146">
    <property type="term" value="F:leukemia inhibitory factor receptor binding"/>
    <property type="evidence" value="ECO:0007669"/>
    <property type="project" value="InterPro"/>
</dbReference>
<evidence type="ECO:0000313" key="7">
    <source>
        <dbReference type="Proteomes" id="UP001142489"/>
    </source>
</evidence>
<evidence type="ECO:0000256" key="3">
    <source>
        <dbReference type="ARBA" id="ARBA00022514"/>
    </source>
</evidence>
<dbReference type="GO" id="GO:0008284">
    <property type="term" value="P:positive regulation of cell population proliferation"/>
    <property type="evidence" value="ECO:0007669"/>
    <property type="project" value="TreeGrafter"/>
</dbReference>